<comment type="caution">
    <text evidence="1">The sequence shown here is derived from an EMBL/GenBank/DDBJ whole genome shotgun (WGS) entry which is preliminary data.</text>
</comment>
<accession>A0ACB8S7Z2</accession>
<evidence type="ECO:0000313" key="2">
    <source>
        <dbReference type="Proteomes" id="UP000814033"/>
    </source>
</evidence>
<dbReference type="Proteomes" id="UP000814033">
    <property type="component" value="Unassembled WGS sequence"/>
</dbReference>
<dbReference type="EMBL" id="MU275848">
    <property type="protein sequence ID" value="KAI0052050.1"/>
    <property type="molecule type" value="Genomic_DNA"/>
</dbReference>
<proteinExistence type="predicted"/>
<evidence type="ECO:0000313" key="1">
    <source>
        <dbReference type="EMBL" id="KAI0052050.1"/>
    </source>
</evidence>
<gene>
    <name evidence="1" type="ORF">FA95DRAFT_115023</name>
</gene>
<reference evidence="1" key="2">
    <citation type="journal article" date="2022" name="New Phytol.">
        <title>Evolutionary transition to the ectomycorrhizal habit in the genomes of a hyperdiverse lineage of mushroom-forming fungi.</title>
        <authorList>
            <person name="Looney B."/>
            <person name="Miyauchi S."/>
            <person name="Morin E."/>
            <person name="Drula E."/>
            <person name="Courty P.E."/>
            <person name="Kohler A."/>
            <person name="Kuo A."/>
            <person name="LaButti K."/>
            <person name="Pangilinan J."/>
            <person name="Lipzen A."/>
            <person name="Riley R."/>
            <person name="Andreopoulos W."/>
            <person name="He G."/>
            <person name="Johnson J."/>
            <person name="Nolan M."/>
            <person name="Tritt A."/>
            <person name="Barry K.W."/>
            <person name="Grigoriev I.V."/>
            <person name="Nagy L.G."/>
            <person name="Hibbett D."/>
            <person name="Henrissat B."/>
            <person name="Matheny P.B."/>
            <person name="Labbe J."/>
            <person name="Martin F.M."/>
        </authorList>
    </citation>
    <scope>NUCLEOTIDE SEQUENCE</scope>
    <source>
        <strain evidence="1">FP105234-sp</strain>
    </source>
</reference>
<organism evidence="1 2">
    <name type="scientific">Auriscalpium vulgare</name>
    <dbReference type="NCBI Taxonomy" id="40419"/>
    <lineage>
        <taxon>Eukaryota</taxon>
        <taxon>Fungi</taxon>
        <taxon>Dikarya</taxon>
        <taxon>Basidiomycota</taxon>
        <taxon>Agaricomycotina</taxon>
        <taxon>Agaricomycetes</taxon>
        <taxon>Russulales</taxon>
        <taxon>Auriscalpiaceae</taxon>
        <taxon>Auriscalpium</taxon>
    </lineage>
</organism>
<name>A0ACB8S7Z2_9AGAM</name>
<reference evidence="1" key="1">
    <citation type="submission" date="2021-02" db="EMBL/GenBank/DDBJ databases">
        <authorList>
            <consortium name="DOE Joint Genome Institute"/>
            <person name="Ahrendt S."/>
            <person name="Looney B.P."/>
            <person name="Miyauchi S."/>
            <person name="Morin E."/>
            <person name="Drula E."/>
            <person name="Courty P.E."/>
            <person name="Chicoki N."/>
            <person name="Fauchery L."/>
            <person name="Kohler A."/>
            <person name="Kuo A."/>
            <person name="Labutti K."/>
            <person name="Pangilinan J."/>
            <person name="Lipzen A."/>
            <person name="Riley R."/>
            <person name="Andreopoulos W."/>
            <person name="He G."/>
            <person name="Johnson J."/>
            <person name="Barry K.W."/>
            <person name="Grigoriev I.V."/>
            <person name="Nagy L."/>
            <person name="Hibbett D."/>
            <person name="Henrissat B."/>
            <person name="Matheny P.B."/>
            <person name="Labbe J."/>
            <person name="Martin F."/>
        </authorList>
    </citation>
    <scope>NUCLEOTIDE SEQUENCE</scope>
    <source>
        <strain evidence="1">FP105234-sp</strain>
    </source>
</reference>
<protein>
    <submittedName>
        <fullName evidence="1">Uncharacterized protein</fullName>
    </submittedName>
</protein>
<sequence length="321" mass="34667">MSYSPESTPDLVYNRKGIAHDLNNLSPEAAALTCRPCRIVLGSQGDLRRHLRTSREHAPVRAYRCECGDSFSRGDALKRHRRTKCPIKDQVSLQPEVNRTAHRPVIAAAAAEVDMRAQPPTGAQVKVEASAKAEASTVAEVHAAPTKVEAQAKAKAQTDTEAQAKAKAQTDTEAQAKAKAQTETDAQTNATGKKAQPEEPLMPSMPPKVQRTCGKACSLLQRRYVRSMTRVPAYKRDRRPQIIAQQTKTLSPSVFLPWSDLAKQGCTRAENGATVAGEPPGCSKSSPAAPQSDSSPETSAARPFGGPSRYDPVRNIEGQRP</sequence>
<keyword evidence="2" id="KW-1185">Reference proteome</keyword>